<keyword evidence="4" id="KW-1185">Reference proteome</keyword>
<feature type="compositionally biased region" description="Basic residues" evidence="2">
    <location>
        <begin position="1"/>
        <end position="20"/>
    </location>
</feature>
<accession>A0A2U9BQS2</accession>
<dbReference type="AlphaFoldDB" id="A0A2U9BQS2"/>
<organism evidence="3 4">
    <name type="scientific">Scophthalmus maximus</name>
    <name type="common">Turbot</name>
    <name type="synonym">Psetta maxima</name>
    <dbReference type="NCBI Taxonomy" id="52904"/>
    <lineage>
        <taxon>Eukaryota</taxon>
        <taxon>Metazoa</taxon>
        <taxon>Chordata</taxon>
        <taxon>Craniata</taxon>
        <taxon>Vertebrata</taxon>
        <taxon>Euteleostomi</taxon>
        <taxon>Actinopterygii</taxon>
        <taxon>Neopterygii</taxon>
        <taxon>Teleostei</taxon>
        <taxon>Neoteleostei</taxon>
        <taxon>Acanthomorphata</taxon>
        <taxon>Carangaria</taxon>
        <taxon>Pleuronectiformes</taxon>
        <taxon>Pleuronectoidei</taxon>
        <taxon>Scophthalmidae</taxon>
        <taxon>Scophthalmus</taxon>
    </lineage>
</organism>
<sequence length="190" mass="20748">MDGKLKPGRRCRAKRERVRRLREAGGRDPDSSCSDGEGHSPGRDAAPPPGKKAPRPAAAARAARPPRRKRRESSSQEEDIIDGFAIASFISLDRLEWSGRQGFKVGVHEQPPTPLTPSQQHEDYTRPFMVLRVSVEGGKRRNKGRGVSVKSARRLTPPTSNDFEDVTAAKCFSPASSLPGSLASPLQSTR</sequence>
<evidence type="ECO:0000313" key="3">
    <source>
        <dbReference type="EMBL" id="AWP06547.1"/>
    </source>
</evidence>
<feature type="compositionally biased region" description="Basic and acidic residues" evidence="2">
    <location>
        <begin position="21"/>
        <end position="42"/>
    </location>
</feature>
<dbReference type="PANTHER" id="PTHR14429:SF20">
    <property type="entry name" value="FIBROSIN-1-LIKE PROTEIN"/>
    <property type="match status" value="1"/>
</dbReference>
<dbReference type="Proteomes" id="UP000246464">
    <property type="component" value="Chromosome 9"/>
</dbReference>
<evidence type="ECO:0000313" key="4">
    <source>
        <dbReference type="Proteomes" id="UP000246464"/>
    </source>
</evidence>
<reference evidence="3 4" key="1">
    <citation type="submission" date="2017-12" db="EMBL/GenBank/DDBJ databases">
        <title>Integrating genomic resources of turbot (Scophthalmus maximus) in depth evaluation of genetic and physical mapping variation across individuals.</title>
        <authorList>
            <person name="Martinez P."/>
        </authorList>
    </citation>
    <scope>NUCLEOTIDE SEQUENCE [LARGE SCALE GENOMIC DNA]</scope>
</reference>
<evidence type="ECO:0000256" key="1">
    <source>
        <dbReference type="ARBA" id="ARBA00022553"/>
    </source>
</evidence>
<feature type="region of interest" description="Disordered" evidence="2">
    <location>
        <begin position="136"/>
        <end position="165"/>
    </location>
</feature>
<dbReference type="EMBL" id="CP026251">
    <property type="protein sequence ID" value="AWP06547.1"/>
    <property type="molecule type" value="Genomic_DNA"/>
</dbReference>
<protein>
    <submittedName>
        <fullName evidence="3">Putative autism susceptibility 2 protein-like</fullName>
    </submittedName>
</protein>
<dbReference type="InterPro" id="IPR023246">
    <property type="entry name" value="AUTS2"/>
</dbReference>
<name>A0A2U9BQS2_SCOMX</name>
<keyword evidence="1" id="KW-0597">Phosphoprotein</keyword>
<feature type="region of interest" description="Disordered" evidence="2">
    <location>
        <begin position="1"/>
        <end position="78"/>
    </location>
</feature>
<proteinExistence type="predicted"/>
<gene>
    <name evidence="3" type="ORF">SMAX5B_018771</name>
</gene>
<dbReference type="PANTHER" id="PTHR14429">
    <property type="entry name" value="FIBROSIN FAMILY MEMBER"/>
    <property type="match status" value="1"/>
</dbReference>
<evidence type="ECO:0000256" key="2">
    <source>
        <dbReference type="SAM" id="MobiDB-lite"/>
    </source>
</evidence>